<keyword evidence="2" id="KW-1185">Reference proteome</keyword>
<dbReference type="Proteomes" id="UP000789860">
    <property type="component" value="Unassembled WGS sequence"/>
</dbReference>
<dbReference type="EMBL" id="CAJVPM010003629">
    <property type="protein sequence ID" value="CAG8503837.1"/>
    <property type="molecule type" value="Genomic_DNA"/>
</dbReference>
<reference evidence="1" key="1">
    <citation type="submission" date="2021-06" db="EMBL/GenBank/DDBJ databases">
        <authorList>
            <person name="Kallberg Y."/>
            <person name="Tangrot J."/>
            <person name="Rosling A."/>
        </authorList>
    </citation>
    <scope>NUCLEOTIDE SEQUENCE</scope>
    <source>
        <strain evidence="1">AU212A</strain>
    </source>
</reference>
<comment type="caution">
    <text evidence="1">The sequence shown here is derived from an EMBL/GenBank/DDBJ whole genome shotgun (WGS) entry which is preliminary data.</text>
</comment>
<accession>A0ACA9L162</accession>
<evidence type="ECO:0000313" key="2">
    <source>
        <dbReference type="Proteomes" id="UP000789860"/>
    </source>
</evidence>
<evidence type="ECO:0000313" key="1">
    <source>
        <dbReference type="EMBL" id="CAG8503837.1"/>
    </source>
</evidence>
<name>A0ACA9L162_9GLOM</name>
<proteinExistence type="predicted"/>
<sequence length="361" mass="42508">MKTKQVCVFSTQIGKAFNSEVLKFYNIIDQLVLQEVRFNVLGKNYLADYRKRDSEKENQSFDLFTKVIDKGPISQDAFRYLAALQPELLREYNIANTRKRINEEMSKKVSIFILDIDKPPDIDIDINQEFEEVLKYIGKADYRQIADIMLFIIPDLIKRNILNTNNSIINARISDDGRNVSKKIKHVMITFTILDDISNVHNADYHYTIILYPGSENYDMLKKVLQPISDELYNLTTNRLIDSNSINWKVKFHFSSDWKFMAIILGFNTLNSNYFCPWCLCTKKDIGNKDKVYKIERSMDLLKLEFFNNKSQISNLLLGQLKIPFLMMIPLDCYVPDELYIMLRIWDHLWLLVIQELRSET</sequence>
<protein>
    <submittedName>
        <fullName evidence="1">608_t:CDS:1</fullName>
    </submittedName>
</protein>
<organism evidence="1 2">
    <name type="scientific">Scutellospora calospora</name>
    <dbReference type="NCBI Taxonomy" id="85575"/>
    <lineage>
        <taxon>Eukaryota</taxon>
        <taxon>Fungi</taxon>
        <taxon>Fungi incertae sedis</taxon>
        <taxon>Mucoromycota</taxon>
        <taxon>Glomeromycotina</taxon>
        <taxon>Glomeromycetes</taxon>
        <taxon>Diversisporales</taxon>
        <taxon>Gigasporaceae</taxon>
        <taxon>Scutellospora</taxon>
    </lineage>
</organism>
<gene>
    <name evidence="1" type="ORF">SCALOS_LOCUS3363</name>
</gene>